<reference evidence="2 3" key="1">
    <citation type="submission" date="2016-12" db="EMBL/GenBank/DDBJ databases">
        <title>Isolation and genomic insights into novel planktonic Zetaproteobacteria from stratified waters of the Chesapeake Bay.</title>
        <authorList>
            <person name="McAllister S.M."/>
            <person name="Kato S."/>
            <person name="Chan C.S."/>
            <person name="Chiu B.K."/>
            <person name="Field E.K."/>
        </authorList>
    </citation>
    <scope>NUCLEOTIDE SEQUENCE [LARGE SCALE GENOMIC DNA]</scope>
    <source>
        <strain evidence="2 3">CP-5</strain>
    </source>
</reference>
<keyword evidence="3" id="KW-1185">Reference proteome</keyword>
<dbReference type="AlphaFoldDB" id="A0A2K8L0J0"/>
<dbReference type="Proteomes" id="UP000231701">
    <property type="component" value="Chromosome"/>
</dbReference>
<sequence length="252" mass="27622">MIKPLLIALLSLVISGCTSTSPIKGLQKAIPETDGADWGVMPMSIVNSTDNTYFADGKWKSTMGAMSTKRFGLACDNTEEDMRLHQGDYRHWFVAPSDSTKLQGMKKCSKDSRSEPSCIENWNLCGRKVRVTCLDDEFCAQSGESSLVAQINNNNPPTNNYLPGVIVKELTQRLGKSPKVAKSVVLYITDFCPAEHSNNKKSKQCQGPQVDVSTSAFLMMGKTNPQGYINTNVDVSVELLDSKDPTPVGPEY</sequence>
<keyword evidence="1" id="KW-0732">Signal</keyword>
<evidence type="ECO:0008006" key="4">
    <source>
        <dbReference type="Google" id="ProtNLM"/>
    </source>
</evidence>
<proteinExistence type="predicted"/>
<dbReference type="KEGG" id="maes:Ga0123461_1302"/>
<organism evidence="2 3">
    <name type="scientific">Mariprofundus aestuarium</name>
    <dbReference type="NCBI Taxonomy" id="1921086"/>
    <lineage>
        <taxon>Bacteria</taxon>
        <taxon>Pseudomonadati</taxon>
        <taxon>Pseudomonadota</taxon>
        <taxon>Candidatius Mariprofundia</taxon>
        <taxon>Mariprofundales</taxon>
        <taxon>Mariprofundaceae</taxon>
        <taxon>Mariprofundus</taxon>
    </lineage>
</organism>
<feature type="chain" id="PRO_5014940268" description="Lipoprotein" evidence="1">
    <location>
        <begin position="21"/>
        <end position="252"/>
    </location>
</feature>
<dbReference type="RefSeq" id="WP_100277582.1">
    <property type="nucleotide sequence ID" value="NZ_CP018799.1"/>
</dbReference>
<gene>
    <name evidence="2" type="ORF">Ga0123461_1302</name>
</gene>
<dbReference type="EMBL" id="CP018799">
    <property type="protein sequence ID" value="ATX79719.1"/>
    <property type="molecule type" value="Genomic_DNA"/>
</dbReference>
<feature type="signal peptide" evidence="1">
    <location>
        <begin position="1"/>
        <end position="20"/>
    </location>
</feature>
<protein>
    <recommendedName>
        <fullName evidence="4">Lipoprotein</fullName>
    </recommendedName>
</protein>
<evidence type="ECO:0000313" key="3">
    <source>
        <dbReference type="Proteomes" id="UP000231701"/>
    </source>
</evidence>
<name>A0A2K8L0J0_MARES</name>
<evidence type="ECO:0000313" key="2">
    <source>
        <dbReference type="EMBL" id="ATX79719.1"/>
    </source>
</evidence>
<dbReference type="PROSITE" id="PS51257">
    <property type="entry name" value="PROKAR_LIPOPROTEIN"/>
    <property type="match status" value="1"/>
</dbReference>
<accession>A0A2K8L0J0</accession>
<dbReference type="OrthoDB" id="9342573at2"/>
<evidence type="ECO:0000256" key="1">
    <source>
        <dbReference type="SAM" id="SignalP"/>
    </source>
</evidence>